<dbReference type="Proteomes" id="UP000018291">
    <property type="component" value="Unassembled WGS sequence"/>
</dbReference>
<keyword evidence="2" id="KW-0378">Hydrolase</keyword>
<keyword evidence="3" id="KW-1185">Reference proteome</keyword>
<dbReference type="AlphaFoldDB" id="R4YWQ6"/>
<dbReference type="Gene3D" id="3.40.50.300">
    <property type="entry name" value="P-loop containing nucleotide triphosphate hydrolases"/>
    <property type="match status" value="1"/>
</dbReference>
<dbReference type="HOGENOM" id="CLU_000604_1_22_11"/>
<dbReference type="eggNOG" id="COG1136">
    <property type="taxonomic scope" value="Bacteria"/>
</dbReference>
<dbReference type="GO" id="GO:0005886">
    <property type="term" value="C:plasma membrane"/>
    <property type="evidence" value="ECO:0007669"/>
    <property type="project" value="TreeGrafter"/>
</dbReference>
<gene>
    <name evidence="2" type="ORF">BN381_110096</name>
</gene>
<dbReference type="InterPro" id="IPR015854">
    <property type="entry name" value="ABC_transpr_LolD-like"/>
</dbReference>
<dbReference type="STRING" id="1229780.BN381_110096"/>
<dbReference type="GO" id="GO:0016887">
    <property type="term" value="F:ATP hydrolysis activity"/>
    <property type="evidence" value="ECO:0007669"/>
    <property type="project" value="InterPro"/>
</dbReference>
<comment type="caution">
    <text evidence="2">The sequence shown here is derived from an EMBL/GenBank/DDBJ whole genome shotgun (WGS) entry which is preliminary data.</text>
</comment>
<feature type="domain" description="ABC transporter" evidence="1">
    <location>
        <begin position="2"/>
        <end position="124"/>
    </location>
</feature>
<dbReference type="GO" id="GO:0022857">
    <property type="term" value="F:transmembrane transporter activity"/>
    <property type="evidence" value="ECO:0007669"/>
    <property type="project" value="TreeGrafter"/>
</dbReference>
<dbReference type="GO" id="GO:0005524">
    <property type="term" value="F:ATP binding"/>
    <property type="evidence" value="ECO:0007669"/>
    <property type="project" value="InterPro"/>
</dbReference>
<dbReference type="Pfam" id="PF00005">
    <property type="entry name" value="ABC_tran"/>
    <property type="match status" value="1"/>
</dbReference>
<proteinExistence type="predicted"/>
<organism evidence="2 3">
    <name type="scientific">Candidatus Neomicrothrix parvicella RN1</name>
    <dbReference type="NCBI Taxonomy" id="1229780"/>
    <lineage>
        <taxon>Bacteria</taxon>
        <taxon>Bacillati</taxon>
        <taxon>Actinomycetota</taxon>
        <taxon>Acidimicrobiia</taxon>
        <taxon>Acidimicrobiales</taxon>
        <taxon>Microthrixaceae</taxon>
        <taxon>Candidatus Neomicrothrix</taxon>
    </lineage>
</organism>
<dbReference type="SUPFAM" id="SSF52540">
    <property type="entry name" value="P-loop containing nucleoside triphosphate hydrolases"/>
    <property type="match status" value="1"/>
</dbReference>
<dbReference type="PANTHER" id="PTHR24220:SF685">
    <property type="entry name" value="ABC TRANSPORTER RELATED"/>
    <property type="match status" value="1"/>
</dbReference>
<dbReference type="InterPro" id="IPR027417">
    <property type="entry name" value="P-loop_NTPase"/>
</dbReference>
<evidence type="ECO:0000313" key="3">
    <source>
        <dbReference type="Proteomes" id="UP000018291"/>
    </source>
</evidence>
<sequence>MFRWLRGDLIPTFGHAEVSGVELGRLSGGERGDFIREHISGVDQSPLLLPELDVLENTALPLLLDGMGSESAFESARSALSAVGIEDLAGRDLRSLSGGQHQRVAVARALVRPAGVVLADEPTASLDRTNADRVGWLLVDQVRSNPQRALLLATHDLAVAGLCDRVVDLTMMPSNC</sequence>
<evidence type="ECO:0000259" key="1">
    <source>
        <dbReference type="Pfam" id="PF00005"/>
    </source>
</evidence>
<dbReference type="InterPro" id="IPR003439">
    <property type="entry name" value="ABC_transporter-like_ATP-bd"/>
</dbReference>
<dbReference type="PANTHER" id="PTHR24220">
    <property type="entry name" value="IMPORT ATP-BINDING PROTEIN"/>
    <property type="match status" value="1"/>
</dbReference>
<evidence type="ECO:0000313" key="2">
    <source>
        <dbReference type="EMBL" id="CCM62430.1"/>
    </source>
</evidence>
<reference evidence="2 3" key="1">
    <citation type="journal article" date="2013" name="ISME J.">
        <title>Metabolic model for the filamentous 'Candidatus Microthrix parvicella' based on genomic and metagenomic analyses.</title>
        <authorList>
            <person name="Jon McIlroy S."/>
            <person name="Kristiansen R."/>
            <person name="Albertsen M."/>
            <person name="Michael Karst S."/>
            <person name="Rossetti S."/>
            <person name="Lund Nielsen J."/>
            <person name="Tandoi V."/>
            <person name="James Seviour R."/>
            <person name="Nielsen P.H."/>
        </authorList>
    </citation>
    <scope>NUCLEOTIDE SEQUENCE [LARGE SCALE GENOMIC DNA]</scope>
    <source>
        <strain evidence="2 3">RN1</strain>
    </source>
</reference>
<protein>
    <submittedName>
        <fullName evidence="2">Putative Phosphonate-transporting ATPase</fullName>
        <ecNumber evidence="2">3.6.3.28</ecNumber>
    </submittedName>
</protein>
<dbReference type="EMBL" id="CANL01000003">
    <property type="protein sequence ID" value="CCM62430.1"/>
    <property type="molecule type" value="Genomic_DNA"/>
</dbReference>
<dbReference type="EC" id="3.6.3.28" evidence="2"/>
<name>R4YWQ6_9ACTN</name>
<accession>R4YWQ6</accession>